<dbReference type="InterPro" id="IPR008139">
    <property type="entry name" value="SaposinB_dom"/>
</dbReference>
<dbReference type="Gene3D" id="1.10.225.10">
    <property type="entry name" value="Saposin-like"/>
    <property type="match status" value="2"/>
</dbReference>
<name>A0AAN5D4K8_9BILA</name>
<dbReference type="PROSITE" id="PS50015">
    <property type="entry name" value="SAP_B"/>
    <property type="match status" value="2"/>
</dbReference>
<dbReference type="SUPFAM" id="SSF47862">
    <property type="entry name" value="Saposin"/>
    <property type="match status" value="2"/>
</dbReference>
<dbReference type="PANTHER" id="PTHR11480:SF3">
    <property type="entry name" value="BCDNA.GH08312"/>
    <property type="match status" value="1"/>
</dbReference>
<protein>
    <recommendedName>
        <fullName evidence="4">Saposin B-type domain-containing protein</fullName>
    </recommendedName>
</protein>
<sequence length="242" mass="27032">IQMRSLIVALALVFGSFAYKDGMLASNRIPEQAVTVIQDTCGECKSIVHSIIAAIDDPQKLAELKVLLAVLCHATPFESECKLMVSVIDVVIKRIEPFLRDEEKVCKKLHLCANPKLTNFHRIGMLYLEKARNDGKDTVSSANDFVCDECQMAAIEFKKVIDNEKERAAIKTWISENICKRIHKYQGACDLLLEEYLPEIWKALDALLANPNQACAQLGFCAKQAGLPMNKIAFLYNGLKSI</sequence>
<dbReference type="PANTHER" id="PTHR11480">
    <property type="entry name" value="SAPOSIN-RELATED"/>
    <property type="match status" value="1"/>
</dbReference>
<dbReference type="Pfam" id="PF03489">
    <property type="entry name" value="SapB_2"/>
    <property type="match status" value="1"/>
</dbReference>
<proteinExistence type="predicted"/>
<feature type="signal peptide" evidence="3">
    <location>
        <begin position="1"/>
        <end position="18"/>
    </location>
</feature>
<dbReference type="Proteomes" id="UP001328107">
    <property type="component" value="Unassembled WGS sequence"/>
</dbReference>
<evidence type="ECO:0000313" key="6">
    <source>
        <dbReference type="Proteomes" id="UP001328107"/>
    </source>
</evidence>
<dbReference type="EMBL" id="BTRK01000005">
    <property type="protein sequence ID" value="GMR55615.1"/>
    <property type="molecule type" value="Genomic_DNA"/>
</dbReference>
<evidence type="ECO:0000256" key="2">
    <source>
        <dbReference type="ARBA" id="ARBA00023180"/>
    </source>
</evidence>
<keyword evidence="2" id="KW-0325">Glycoprotein</keyword>
<dbReference type="InterPro" id="IPR008138">
    <property type="entry name" value="SapB_2"/>
</dbReference>
<dbReference type="InterPro" id="IPR011001">
    <property type="entry name" value="Saposin-like"/>
</dbReference>
<gene>
    <name evidence="5" type="ORF">PMAYCL1PPCAC_25810</name>
</gene>
<dbReference type="InterPro" id="IPR051428">
    <property type="entry name" value="Sphingo_Act-Surfact_Prot"/>
</dbReference>
<evidence type="ECO:0000313" key="5">
    <source>
        <dbReference type="EMBL" id="GMR55615.1"/>
    </source>
</evidence>
<dbReference type="SMART" id="SM00741">
    <property type="entry name" value="SapB"/>
    <property type="match status" value="2"/>
</dbReference>
<feature type="chain" id="PRO_5042997641" description="Saposin B-type domain-containing protein" evidence="3">
    <location>
        <begin position="19"/>
        <end position="242"/>
    </location>
</feature>
<keyword evidence="1" id="KW-1015">Disulfide bond</keyword>
<evidence type="ECO:0000256" key="3">
    <source>
        <dbReference type="SAM" id="SignalP"/>
    </source>
</evidence>
<keyword evidence="3" id="KW-0732">Signal</keyword>
<comment type="caution">
    <text evidence="5">The sequence shown here is derived from an EMBL/GenBank/DDBJ whole genome shotgun (WGS) entry which is preliminary data.</text>
</comment>
<organism evidence="5 6">
    <name type="scientific">Pristionchus mayeri</name>
    <dbReference type="NCBI Taxonomy" id="1317129"/>
    <lineage>
        <taxon>Eukaryota</taxon>
        <taxon>Metazoa</taxon>
        <taxon>Ecdysozoa</taxon>
        <taxon>Nematoda</taxon>
        <taxon>Chromadorea</taxon>
        <taxon>Rhabditida</taxon>
        <taxon>Rhabditina</taxon>
        <taxon>Diplogasteromorpha</taxon>
        <taxon>Diplogasteroidea</taxon>
        <taxon>Neodiplogasteridae</taxon>
        <taxon>Pristionchus</taxon>
    </lineage>
</organism>
<feature type="domain" description="Saposin B-type" evidence="4">
    <location>
        <begin position="143"/>
        <end position="225"/>
    </location>
</feature>
<evidence type="ECO:0000259" key="4">
    <source>
        <dbReference type="PROSITE" id="PS50015"/>
    </source>
</evidence>
<dbReference type="AlphaFoldDB" id="A0AAN5D4K8"/>
<feature type="domain" description="Saposin B-type" evidence="4">
    <location>
        <begin position="37"/>
        <end position="116"/>
    </location>
</feature>
<feature type="non-terminal residue" evidence="5">
    <location>
        <position position="1"/>
    </location>
</feature>
<evidence type="ECO:0000256" key="1">
    <source>
        <dbReference type="ARBA" id="ARBA00023157"/>
    </source>
</evidence>
<keyword evidence="6" id="KW-1185">Reference proteome</keyword>
<accession>A0AAN5D4K8</accession>
<reference evidence="6" key="1">
    <citation type="submission" date="2022-10" db="EMBL/GenBank/DDBJ databases">
        <title>Genome assembly of Pristionchus species.</title>
        <authorList>
            <person name="Yoshida K."/>
            <person name="Sommer R.J."/>
        </authorList>
    </citation>
    <scope>NUCLEOTIDE SEQUENCE [LARGE SCALE GENOMIC DNA]</scope>
    <source>
        <strain evidence="6">RS5460</strain>
    </source>
</reference>